<keyword evidence="5" id="KW-0812">Transmembrane</keyword>
<dbReference type="Proteomes" id="UP000823388">
    <property type="component" value="Chromosome 8K"/>
</dbReference>
<dbReference type="PROSITE" id="PS51999">
    <property type="entry name" value="ZF_GRF"/>
    <property type="match status" value="1"/>
</dbReference>
<gene>
    <name evidence="7" type="ORF">PVAP13_8KG313200</name>
</gene>
<dbReference type="GO" id="GO:0008270">
    <property type="term" value="F:zinc ion binding"/>
    <property type="evidence" value="ECO:0007669"/>
    <property type="project" value="UniProtKB-KW"/>
</dbReference>
<dbReference type="EMBL" id="CM029051">
    <property type="protein sequence ID" value="KAG2563108.1"/>
    <property type="molecule type" value="Genomic_DNA"/>
</dbReference>
<comment type="caution">
    <text evidence="7">The sequence shown here is derived from an EMBL/GenBank/DDBJ whole genome shotgun (WGS) entry which is preliminary data.</text>
</comment>
<feature type="transmembrane region" description="Helical" evidence="5">
    <location>
        <begin position="118"/>
        <end position="142"/>
    </location>
</feature>
<reference evidence="7" key="1">
    <citation type="submission" date="2020-05" db="EMBL/GenBank/DDBJ databases">
        <title>WGS assembly of Panicum virgatum.</title>
        <authorList>
            <person name="Lovell J.T."/>
            <person name="Jenkins J."/>
            <person name="Shu S."/>
            <person name="Juenger T.E."/>
            <person name="Schmutz J."/>
        </authorList>
    </citation>
    <scope>NUCLEOTIDE SEQUENCE</scope>
    <source>
        <strain evidence="7">AP13</strain>
    </source>
</reference>
<evidence type="ECO:0000256" key="3">
    <source>
        <dbReference type="ARBA" id="ARBA00022833"/>
    </source>
</evidence>
<organism evidence="7 8">
    <name type="scientific">Panicum virgatum</name>
    <name type="common">Blackwell switchgrass</name>
    <dbReference type="NCBI Taxonomy" id="38727"/>
    <lineage>
        <taxon>Eukaryota</taxon>
        <taxon>Viridiplantae</taxon>
        <taxon>Streptophyta</taxon>
        <taxon>Embryophyta</taxon>
        <taxon>Tracheophyta</taxon>
        <taxon>Spermatophyta</taxon>
        <taxon>Magnoliopsida</taxon>
        <taxon>Liliopsida</taxon>
        <taxon>Poales</taxon>
        <taxon>Poaceae</taxon>
        <taxon>PACMAD clade</taxon>
        <taxon>Panicoideae</taxon>
        <taxon>Panicodae</taxon>
        <taxon>Paniceae</taxon>
        <taxon>Panicinae</taxon>
        <taxon>Panicum</taxon>
        <taxon>Panicum sect. Hiantes</taxon>
    </lineage>
</organism>
<keyword evidence="3" id="KW-0862">Zinc</keyword>
<dbReference type="PANTHER" id="PTHR33680:SF7">
    <property type="entry name" value="OS02G0474200 PROTEIN"/>
    <property type="match status" value="1"/>
</dbReference>
<dbReference type="PANTHER" id="PTHR33680">
    <property type="entry name" value="OS07G0190500 PROTEIN"/>
    <property type="match status" value="1"/>
</dbReference>
<keyword evidence="2 4" id="KW-0863">Zinc-finger</keyword>
<evidence type="ECO:0000313" key="7">
    <source>
        <dbReference type="EMBL" id="KAG2563108.1"/>
    </source>
</evidence>
<name>A0A8T0PQA8_PANVG</name>
<accession>A0A8T0PQA8</accession>
<keyword evidence="5" id="KW-1133">Transmembrane helix</keyword>
<dbReference type="InterPro" id="IPR010666">
    <property type="entry name" value="Znf_GRF"/>
</dbReference>
<protein>
    <recommendedName>
        <fullName evidence="6">GRF-type domain-containing protein</fullName>
    </recommendedName>
</protein>
<evidence type="ECO:0000256" key="5">
    <source>
        <dbReference type="SAM" id="Phobius"/>
    </source>
</evidence>
<keyword evidence="8" id="KW-1185">Reference proteome</keyword>
<evidence type="ECO:0000256" key="1">
    <source>
        <dbReference type="ARBA" id="ARBA00022723"/>
    </source>
</evidence>
<sequence length="144" mass="16597">MASQSSVSAPDLRLSEELPLITCTECGRKKVLRLKSRQEWSFGQVFYCCLMHKRDGTGCPFWFWEEDYVEHLKKIGILNSGEWSRKGNIKDDDDEKMMLGNGGTSRKEEDSSAEVVRLLRSICMLCFCILVVQVVMLFVHLLKR</sequence>
<keyword evidence="5" id="KW-0472">Membrane</keyword>
<dbReference type="AlphaFoldDB" id="A0A8T0PQA8"/>
<evidence type="ECO:0000259" key="6">
    <source>
        <dbReference type="PROSITE" id="PS51999"/>
    </source>
</evidence>
<evidence type="ECO:0000256" key="4">
    <source>
        <dbReference type="PROSITE-ProRule" id="PRU01343"/>
    </source>
</evidence>
<proteinExistence type="predicted"/>
<evidence type="ECO:0000256" key="2">
    <source>
        <dbReference type="ARBA" id="ARBA00022771"/>
    </source>
</evidence>
<evidence type="ECO:0000313" key="8">
    <source>
        <dbReference type="Proteomes" id="UP000823388"/>
    </source>
</evidence>
<keyword evidence="1" id="KW-0479">Metal-binding</keyword>
<feature type="domain" description="GRF-type" evidence="6">
    <location>
        <begin position="23"/>
        <end position="68"/>
    </location>
</feature>